<gene>
    <name evidence="9" type="ORF">OE88DRAFT_1640190</name>
</gene>
<accession>A0A5C3MJ52</accession>
<keyword evidence="3 6" id="KW-0547">Nucleotide-binding</keyword>
<dbReference type="CDD" id="cd21037">
    <property type="entry name" value="MLKL_NTD"/>
    <property type="match status" value="1"/>
</dbReference>
<dbReference type="GO" id="GO:0007166">
    <property type="term" value="P:cell surface receptor signaling pathway"/>
    <property type="evidence" value="ECO:0007669"/>
    <property type="project" value="InterPro"/>
</dbReference>
<dbReference type="OrthoDB" id="1668230at2759"/>
<keyword evidence="4" id="KW-0418">Kinase</keyword>
<evidence type="ECO:0000256" key="5">
    <source>
        <dbReference type="ARBA" id="ARBA00022840"/>
    </source>
</evidence>
<evidence type="ECO:0000313" key="9">
    <source>
        <dbReference type="EMBL" id="TFK45230.1"/>
    </source>
</evidence>
<dbReference type="InterPro" id="IPR036537">
    <property type="entry name" value="Adaptor_Cbl_N_dom_sf"/>
</dbReference>
<feature type="region of interest" description="Disordered" evidence="7">
    <location>
        <begin position="711"/>
        <end position="751"/>
    </location>
</feature>
<dbReference type="Pfam" id="PF07714">
    <property type="entry name" value="PK_Tyr_Ser-Thr"/>
    <property type="match status" value="1"/>
</dbReference>
<dbReference type="PANTHER" id="PTHR44329">
    <property type="entry name" value="SERINE/THREONINE-PROTEIN KINASE TNNI3K-RELATED"/>
    <property type="match status" value="1"/>
</dbReference>
<dbReference type="SUPFAM" id="SSF56112">
    <property type="entry name" value="Protein kinase-like (PK-like)"/>
    <property type="match status" value="1"/>
</dbReference>
<name>A0A5C3MJ52_9AGAM</name>
<dbReference type="InterPro" id="IPR017441">
    <property type="entry name" value="Protein_kinase_ATP_BS"/>
</dbReference>
<dbReference type="InterPro" id="IPR001245">
    <property type="entry name" value="Ser-Thr/Tyr_kinase_cat_dom"/>
</dbReference>
<evidence type="ECO:0000256" key="4">
    <source>
        <dbReference type="ARBA" id="ARBA00022777"/>
    </source>
</evidence>
<reference evidence="9 10" key="1">
    <citation type="journal article" date="2019" name="Nat. Ecol. Evol.">
        <title>Megaphylogeny resolves global patterns of mushroom evolution.</title>
        <authorList>
            <person name="Varga T."/>
            <person name="Krizsan K."/>
            <person name="Foldi C."/>
            <person name="Dima B."/>
            <person name="Sanchez-Garcia M."/>
            <person name="Sanchez-Ramirez S."/>
            <person name="Szollosi G.J."/>
            <person name="Szarkandi J.G."/>
            <person name="Papp V."/>
            <person name="Albert L."/>
            <person name="Andreopoulos W."/>
            <person name="Angelini C."/>
            <person name="Antonin V."/>
            <person name="Barry K.W."/>
            <person name="Bougher N.L."/>
            <person name="Buchanan P."/>
            <person name="Buyck B."/>
            <person name="Bense V."/>
            <person name="Catcheside P."/>
            <person name="Chovatia M."/>
            <person name="Cooper J."/>
            <person name="Damon W."/>
            <person name="Desjardin D."/>
            <person name="Finy P."/>
            <person name="Geml J."/>
            <person name="Haridas S."/>
            <person name="Hughes K."/>
            <person name="Justo A."/>
            <person name="Karasinski D."/>
            <person name="Kautmanova I."/>
            <person name="Kiss B."/>
            <person name="Kocsube S."/>
            <person name="Kotiranta H."/>
            <person name="LaButti K.M."/>
            <person name="Lechner B.E."/>
            <person name="Liimatainen K."/>
            <person name="Lipzen A."/>
            <person name="Lukacs Z."/>
            <person name="Mihaltcheva S."/>
            <person name="Morgado L.N."/>
            <person name="Niskanen T."/>
            <person name="Noordeloos M.E."/>
            <person name="Ohm R.A."/>
            <person name="Ortiz-Santana B."/>
            <person name="Ovrebo C."/>
            <person name="Racz N."/>
            <person name="Riley R."/>
            <person name="Savchenko A."/>
            <person name="Shiryaev A."/>
            <person name="Soop K."/>
            <person name="Spirin V."/>
            <person name="Szebenyi C."/>
            <person name="Tomsovsky M."/>
            <person name="Tulloss R.E."/>
            <person name="Uehling J."/>
            <person name="Grigoriev I.V."/>
            <person name="Vagvolgyi C."/>
            <person name="Papp T."/>
            <person name="Martin F.M."/>
            <person name="Miettinen O."/>
            <person name="Hibbett D.S."/>
            <person name="Nagy L.G."/>
        </authorList>
    </citation>
    <scope>NUCLEOTIDE SEQUENCE [LARGE SCALE GENOMIC DNA]</scope>
    <source>
        <strain evidence="9 10">OMC1185</strain>
    </source>
</reference>
<sequence>MKVLDLSLDGLHEVLKVGVEVLEFVPFPGLKEAARTLLEIWDSLQYVELNRMACLRLTERCADILLSVKDEIDQAGEAVANELQEPMKKLIDAYLAVHTFLTKQMHRPFLKRYLKRDEIVREIAGCDTALSDALEMFGIRIQVRILKQIQGNEARRQEESRLLYESLRNMQRGIPPPALPAPTPTGLLLEGALSSEQISEALRKLRERENELDRVRDLDDLKQLMRTALETKSDLEMCEVLQVARDEMPEAIKTLQRELEREVRRELQEARELQEEEVVVEEVPMEDAMAEWSGESVQGTESARTVSRGNSTSTRGTRSIRTKTSAASLGTRVGSRRDTLDREFIEGGLEALKRMSRGAEGALGLPSWTITRYEVDREEKIGIGYFSDVYRGTWRGRAVAIKCLAQTTPRLMFVHETRIWKTLDHPNVLPLLGASSASGDPPWFFVSPYCKNGSLVEYLKSHVGEGEGSVDLVRAMHEVARGMEYLHTRGVLHGDLKAANVLVYDDGRCVISDFGQSEMKSEVARLSGSPPPHGTLRWQAPELMAGENQLTQEMDVYSFAICCIEILGHGRLPWAMADDDSVRHYVLDRNMRPEIPKSKFATPDLDKIIRICWDGDPMARPSFTRVADNLRHIRVKAGSKDVDAAVVAWKLPSLEEDHSAEASPDPRPHRPLSPGTSRQQCLCTCQLMPSFAVESETYPTGSSFSDASYVTAHGTESDNSGHRHYATEPNLSSSTVRQGQGTVKSSKSASSSSRSSLSELEFWGFDSGYLSPLPQDEEVALRQNERRYRMLLQHEFNANLILPLWTPSQVALGAVGHLSRPLGEFHTLFNAFDPVGSSDNVLAGVLPLASYGKVKEGTQRQDKRTLAQKSWDVVQGFLPTRRNTESSAQSIARRYTFSLRAEHKTAYLCTEATVYRYIEPDARQAPYRWFRENIDRVMETYGERYGLQKEDVFFVIGTLEAPDYALFVSHHHPNGLVHFNVFSGQRTQGQPWGEFQFDFSDDALGPGPSYHEDLPDGGQPRWAKRISESRPGPWDTVLLSRLRFRTDVSEPTAR</sequence>
<dbReference type="PROSITE" id="PS00107">
    <property type="entry name" value="PROTEIN_KINASE_ATP"/>
    <property type="match status" value="1"/>
</dbReference>
<dbReference type="InterPro" id="IPR059179">
    <property type="entry name" value="MLKL-like_MCAfunc"/>
</dbReference>
<keyword evidence="5 6" id="KW-0067">ATP-binding</keyword>
<feature type="compositionally biased region" description="Basic and acidic residues" evidence="7">
    <location>
        <begin position="656"/>
        <end position="668"/>
    </location>
</feature>
<dbReference type="STRING" id="5364.A0A5C3MJ52"/>
<feature type="domain" description="Protein kinase" evidence="8">
    <location>
        <begin position="375"/>
        <end position="635"/>
    </location>
</feature>
<dbReference type="AlphaFoldDB" id="A0A5C3MJ52"/>
<evidence type="ECO:0000256" key="6">
    <source>
        <dbReference type="PROSITE-ProRule" id="PRU10141"/>
    </source>
</evidence>
<keyword evidence="1" id="KW-0723">Serine/threonine-protein kinase</keyword>
<organism evidence="9 10">
    <name type="scientific">Heliocybe sulcata</name>
    <dbReference type="NCBI Taxonomy" id="5364"/>
    <lineage>
        <taxon>Eukaryota</taxon>
        <taxon>Fungi</taxon>
        <taxon>Dikarya</taxon>
        <taxon>Basidiomycota</taxon>
        <taxon>Agaricomycotina</taxon>
        <taxon>Agaricomycetes</taxon>
        <taxon>Gloeophyllales</taxon>
        <taxon>Gloeophyllaceae</taxon>
        <taxon>Heliocybe</taxon>
    </lineage>
</organism>
<dbReference type="Gene3D" id="1.20.930.20">
    <property type="entry name" value="Adaptor protein Cbl, N-terminal domain"/>
    <property type="match status" value="1"/>
</dbReference>
<keyword evidence="2" id="KW-0808">Transferase</keyword>
<dbReference type="Gene3D" id="1.10.510.10">
    <property type="entry name" value="Transferase(Phosphotransferase) domain 1"/>
    <property type="match status" value="1"/>
</dbReference>
<dbReference type="GO" id="GO:0004674">
    <property type="term" value="F:protein serine/threonine kinase activity"/>
    <property type="evidence" value="ECO:0007669"/>
    <property type="project" value="UniProtKB-KW"/>
</dbReference>
<feature type="compositionally biased region" description="Polar residues" evidence="7">
    <location>
        <begin position="729"/>
        <end position="744"/>
    </location>
</feature>
<evidence type="ECO:0000256" key="1">
    <source>
        <dbReference type="ARBA" id="ARBA00022527"/>
    </source>
</evidence>
<proteinExistence type="predicted"/>
<dbReference type="PROSITE" id="PS50011">
    <property type="entry name" value="PROTEIN_KINASE_DOM"/>
    <property type="match status" value="1"/>
</dbReference>
<dbReference type="SMART" id="SM00220">
    <property type="entry name" value="S_TKc"/>
    <property type="match status" value="1"/>
</dbReference>
<evidence type="ECO:0000256" key="2">
    <source>
        <dbReference type="ARBA" id="ARBA00022679"/>
    </source>
</evidence>
<feature type="binding site" evidence="6">
    <location>
        <position position="402"/>
    </location>
    <ligand>
        <name>ATP</name>
        <dbReference type="ChEBI" id="CHEBI:30616"/>
    </ligand>
</feature>
<dbReference type="InterPro" id="IPR011009">
    <property type="entry name" value="Kinase-like_dom_sf"/>
</dbReference>
<dbReference type="PANTHER" id="PTHR44329:SF288">
    <property type="entry name" value="MITOGEN-ACTIVATED PROTEIN KINASE KINASE KINASE 20"/>
    <property type="match status" value="1"/>
</dbReference>
<feature type="region of interest" description="Disordered" evidence="7">
    <location>
        <begin position="291"/>
        <end position="333"/>
    </location>
</feature>
<evidence type="ECO:0000259" key="8">
    <source>
        <dbReference type="PROSITE" id="PS50011"/>
    </source>
</evidence>
<keyword evidence="10" id="KW-1185">Reference proteome</keyword>
<dbReference type="EMBL" id="ML213551">
    <property type="protein sequence ID" value="TFK45230.1"/>
    <property type="molecule type" value="Genomic_DNA"/>
</dbReference>
<evidence type="ECO:0000256" key="7">
    <source>
        <dbReference type="SAM" id="MobiDB-lite"/>
    </source>
</evidence>
<feature type="region of interest" description="Disordered" evidence="7">
    <location>
        <begin position="656"/>
        <end position="678"/>
    </location>
</feature>
<evidence type="ECO:0000256" key="3">
    <source>
        <dbReference type="ARBA" id="ARBA00022741"/>
    </source>
</evidence>
<dbReference type="GO" id="GO:0005524">
    <property type="term" value="F:ATP binding"/>
    <property type="evidence" value="ECO:0007669"/>
    <property type="project" value="UniProtKB-UniRule"/>
</dbReference>
<dbReference type="PRINTS" id="PR00109">
    <property type="entry name" value="TYRKINASE"/>
</dbReference>
<dbReference type="InterPro" id="IPR000719">
    <property type="entry name" value="Prot_kinase_dom"/>
</dbReference>
<dbReference type="PROSITE" id="PS00108">
    <property type="entry name" value="PROTEIN_KINASE_ST"/>
    <property type="match status" value="1"/>
</dbReference>
<dbReference type="InterPro" id="IPR008271">
    <property type="entry name" value="Ser/Thr_kinase_AS"/>
</dbReference>
<evidence type="ECO:0000313" key="10">
    <source>
        <dbReference type="Proteomes" id="UP000305948"/>
    </source>
</evidence>
<dbReference type="Proteomes" id="UP000305948">
    <property type="component" value="Unassembled WGS sequence"/>
</dbReference>
<protein>
    <recommendedName>
        <fullName evidence="8">Protein kinase domain-containing protein</fullName>
    </recommendedName>
</protein>
<feature type="compositionally biased region" description="Low complexity" evidence="7">
    <location>
        <begin position="304"/>
        <end position="325"/>
    </location>
</feature>
<dbReference type="InterPro" id="IPR051681">
    <property type="entry name" value="Ser/Thr_Kinases-Pseudokinases"/>
</dbReference>
<feature type="region of interest" description="Disordered" evidence="7">
    <location>
        <begin position="1006"/>
        <end position="1029"/>
    </location>
</feature>